<dbReference type="OrthoDB" id="1153117at2759"/>
<sequence length="497" mass="55925">MAGSGYAYRGYSTYSGVPPSSDEWSKASYASDTDQYLCQPIIVDAEGRKLTIILATPYYSAQGYVTKVGAVVEHNGPKVGKDYGYKHCSPPMDEPVKDYGYKVGPWKDYGYKNSFPTKAEPMKDSGYKDEPVKDNKYKTEPVKGYGYKPEPMRDYGYMPELVKDYGDKAEPPVKDCGYKVPTKDYENKAEPIKDYGNKTEPIRDYRYKAEPMKEYGKVEPMNDYKYANDKWHRPSSPIHDRPQKVEDYTQNRRSKRFEDGRQYNNYSLNASTNIPKEPSGDCSVKPLENLPRHEINDDYLHKNGNAMEPTMINNIGGWVRPNRATWSTPPPSHHDATLSISTSDLGSAVENSKEALKPFSVSSPIPRFSVPPMSKTVPKKDAYTETINSREAAPPPSHHYATLSKSTSDLGTAVENSKEALKPLSVSSPTPWFSVPPMSKTVPKKDAYTETIDSREAARRYIKVTYLPPATELTEDKYTKTIDSREAARKYGGAIID</sequence>
<evidence type="ECO:0000313" key="2">
    <source>
        <dbReference type="EMBL" id="KAF3961608.1"/>
    </source>
</evidence>
<name>A0A8J4R0U7_9ROSI</name>
<dbReference type="AlphaFoldDB" id="A0A8J4R0U7"/>
<gene>
    <name evidence="2" type="ORF">CMV_013789</name>
</gene>
<evidence type="ECO:0000313" key="3">
    <source>
        <dbReference type="Proteomes" id="UP000737018"/>
    </source>
</evidence>
<feature type="region of interest" description="Disordered" evidence="1">
    <location>
        <begin position="388"/>
        <end position="411"/>
    </location>
</feature>
<dbReference type="EMBL" id="JRKL02001868">
    <property type="protein sequence ID" value="KAF3961608.1"/>
    <property type="molecule type" value="Genomic_DNA"/>
</dbReference>
<protein>
    <submittedName>
        <fullName evidence="2">Uncharacterized protein</fullName>
    </submittedName>
</protein>
<dbReference type="Proteomes" id="UP000737018">
    <property type="component" value="Unassembled WGS sequence"/>
</dbReference>
<keyword evidence="3" id="KW-1185">Reference proteome</keyword>
<accession>A0A8J4R0U7</accession>
<evidence type="ECO:0000256" key="1">
    <source>
        <dbReference type="SAM" id="MobiDB-lite"/>
    </source>
</evidence>
<comment type="caution">
    <text evidence="2">The sequence shown here is derived from an EMBL/GenBank/DDBJ whole genome shotgun (WGS) entry which is preliminary data.</text>
</comment>
<proteinExistence type="predicted"/>
<organism evidence="2 3">
    <name type="scientific">Castanea mollissima</name>
    <name type="common">Chinese chestnut</name>
    <dbReference type="NCBI Taxonomy" id="60419"/>
    <lineage>
        <taxon>Eukaryota</taxon>
        <taxon>Viridiplantae</taxon>
        <taxon>Streptophyta</taxon>
        <taxon>Embryophyta</taxon>
        <taxon>Tracheophyta</taxon>
        <taxon>Spermatophyta</taxon>
        <taxon>Magnoliopsida</taxon>
        <taxon>eudicotyledons</taxon>
        <taxon>Gunneridae</taxon>
        <taxon>Pentapetalae</taxon>
        <taxon>rosids</taxon>
        <taxon>fabids</taxon>
        <taxon>Fagales</taxon>
        <taxon>Fagaceae</taxon>
        <taxon>Castanea</taxon>
    </lineage>
</organism>
<reference evidence="2" key="1">
    <citation type="submission" date="2020-03" db="EMBL/GenBank/DDBJ databases">
        <title>Castanea mollissima Vanexum genome sequencing.</title>
        <authorList>
            <person name="Staton M."/>
        </authorList>
    </citation>
    <scope>NUCLEOTIDE SEQUENCE</scope>
    <source>
        <tissue evidence="2">Leaf</tissue>
    </source>
</reference>